<dbReference type="EC" id="2.7.7.65" evidence="1"/>
<dbReference type="PANTHER" id="PTHR45138">
    <property type="entry name" value="REGULATORY COMPONENTS OF SENSORY TRANSDUCTION SYSTEM"/>
    <property type="match status" value="1"/>
</dbReference>
<comment type="caution">
    <text evidence="6">The sequence shown here is derived from an EMBL/GenBank/DDBJ whole genome shotgun (WGS) entry which is preliminary data.</text>
</comment>
<dbReference type="SMART" id="SM00448">
    <property type="entry name" value="REC"/>
    <property type="match status" value="1"/>
</dbReference>
<dbReference type="Gene3D" id="3.40.50.2300">
    <property type="match status" value="1"/>
</dbReference>
<dbReference type="Gene3D" id="3.30.70.270">
    <property type="match status" value="1"/>
</dbReference>
<evidence type="ECO:0000256" key="2">
    <source>
        <dbReference type="ARBA" id="ARBA00034247"/>
    </source>
</evidence>
<accession>A0ABU7G1D4</accession>
<feature type="domain" description="Response regulatory" evidence="4">
    <location>
        <begin position="4"/>
        <end position="118"/>
    </location>
</feature>
<evidence type="ECO:0000259" key="5">
    <source>
        <dbReference type="PROSITE" id="PS50887"/>
    </source>
</evidence>
<dbReference type="Pfam" id="PF00990">
    <property type="entry name" value="GGDEF"/>
    <property type="match status" value="1"/>
</dbReference>
<dbReference type="PROSITE" id="PS50887">
    <property type="entry name" value="GGDEF"/>
    <property type="match status" value="1"/>
</dbReference>
<dbReference type="SUPFAM" id="SSF52172">
    <property type="entry name" value="CheY-like"/>
    <property type="match status" value="1"/>
</dbReference>
<dbReference type="InterPro" id="IPR011006">
    <property type="entry name" value="CheY-like_superfamily"/>
</dbReference>
<organism evidence="6 7">
    <name type="scientific">Agarivorans aestuarii</name>
    <dbReference type="NCBI Taxonomy" id="1563703"/>
    <lineage>
        <taxon>Bacteria</taxon>
        <taxon>Pseudomonadati</taxon>
        <taxon>Pseudomonadota</taxon>
        <taxon>Gammaproteobacteria</taxon>
        <taxon>Alteromonadales</taxon>
        <taxon>Alteromonadaceae</taxon>
        <taxon>Agarivorans</taxon>
    </lineage>
</organism>
<dbReference type="InterPro" id="IPR029787">
    <property type="entry name" value="Nucleotide_cyclase"/>
</dbReference>
<dbReference type="Pfam" id="PF00072">
    <property type="entry name" value="Response_reg"/>
    <property type="match status" value="1"/>
</dbReference>
<dbReference type="CDD" id="cd01949">
    <property type="entry name" value="GGDEF"/>
    <property type="match status" value="1"/>
</dbReference>
<gene>
    <name evidence="6" type="ORF">SNR37_000032</name>
</gene>
<keyword evidence="6" id="KW-0808">Transferase</keyword>
<evidence type="ECO:0000256" key="1">
    <source>
        <dbReference type="ARBA" id="ARBA00012528"/>
    </source>
</evidence>
<feature type="domain" description="GGDEF" evidence="5">
    <location>
        <begin position="169"/>
        <end position="302"/>
    </location>
</feature>
<reference evidence="7" key="1">
    <citation type="submission" date="2023-07" db="EMBL/GenBank/DDBJ databases">
        <title>Draft genome sequence of Agarivorans aestuarii strain ZMCS4, a CAZymes producing bacteria isolated from the marine brown algae Clodostephus spongiosus.</title>
        <authorList>
            <person name="Lorente B."/>
            <person name="Cabral C."/>
            <person name="Frias J."/>
            <person name="Faria J."/>
            <person name="Toubarro D."/>
        </authorList>
    </citation>
    <scope>NUCLEOTIDE SEQUENCE [LARGE SCALE GENOMIC DNA]</scope>
    <source>
        <strain evidence="7">ZMCS4</strain>
    </source>
</reference>
<dbReference type="SUPFAM" id="SSF55073">
    <property type="entry name" value="Nucleotide cyclase"/>
    <property type="match status" value="1"/>
</dbReference>
<evidence type="ECO:0000259" key="4">
    <source>
        <dbReference type="PROSITE" id="PS50110"/>
    </source>
</evidence>
<dbReference type="RefSeq" id="WP_329773564.1">
    <property type="nucleotide sequence ID" value="NZ_JAYDYW010000001.1"/>
</dbReference>
<evidence type="ECO:0000313" key="6">
    <source>
        <dbReference type="EMBL" id="MEE1672265.1"/>
    </source>
</evidence>
<dbReference type="NCBIfam" id="TIGR00254">
    <property type="entry name" value="GGDEF"/>
    <property type="match status" value="1"/>
</dbReference>
<proteinExistence type="predicted"/>
<sequence>MTEKILLVDDEPEIREILAELLEDEGYTVVQAENGEAAFESFMSQEVDLVITDVRMPKMTGVELLKAIKQTDSEVDTIILTGQSDELTAIDCLRAGAYDYLLKPVEDLDVMLNSVNRAIEKRSLRKKNLELMDQLEELAVRDPLTGLYNMRPFYQFVDAEISSAQEHSHHLGVLFLDIDYFKKINDNFGHQFGDHLLRWFAELLKAEQTETTNIFRYGGEEFVMVLPETNTEKTIEIGKRLLEVVRQQEFTHNGVSTNITVSIGGAVYPVDSINQTDLIRLADQALYKAKESGRDCFIMTSSESIIK</sequence>
<keyword evidence="7" id="KW-1185">Reference proteome</keyword>
<dbReference type="PANTHER" id="PTHR45138:SF9">
    <property type="entry name" value="DIGUANYLATE CYCLASE DGCM-RELATED"/>
    <property type="match status" value="1"/>
</dbReference>
<dbReference type="InterPro" id="IPR001789">
    <property type="entry name" value="Sig_transdc_resp-reg_receiver"/>
</dbReference>
<protein>
    <recommendedName>
        <fullName evidence="1">diguanylate cyclase</fullName>
        <ecNumber evidence="1">2.7.7.65</ecNumber>
    </recommendedName>
</protein>
<evidence type="ECO:0000313" key="7">
    <source>
        <dbReference type="Proteomes" id="UP001310248"/>
    </source>
</evidence>
<evidence type="ECO:0000256" key="3">
    <source>
        <dbReference type="PROSITE-ProRule" id="PRU00169"/>
    </source>
</evidence>
<feature type="modified residue" description="4-aspartylphosphate" evidence="3">
    <location>
        <position position="53"/>
    </location>
</feature>
<dbReference type="InterPro" id="IPR043128">
    <property type="entry name" value="Rev_trsase/Diguanyl_cyclase"/>
</dbReference>
<dbReference type="SMART" id="SM00267">
    <property type="entry name" value="GGDEF"/>
    <property type="match status" value="1"/>
</dbReference>
<dbReference type="PROSITE" id="PS50110">
    <property type="entry name" value="RESPONSE_REGULATORY"/>
    <property type="match status" value="1"/>
</dbReference>
<dbReference type="Proteomes" id="UP001310248">
    <property type="component" value="Unassembled WGS sequence"/>
</dbReference>
<keyword evidence="3" id="KW-0597">Phosphoprotein</keyword>
<dbReference type="EMBL" id="JAYDYW010000001">
    <property type="protein sequence ID" value="MEE1672265.1"/>
    <property type="molecule type" value="Genomic_DNA"/>
</dbReference>
<dbReference type="InterPro" id="IPR050469">
    <property type="entry name" value="Diguanylate_Cyclase"/>
</dbReference>
<keyword evidence="6" id="KW-0548">Nucleotidyltransferase</keyword>
<dbReference type="GO" id="GO:0052621">
    <property type="term" value="F:diguanylate cyclase activity"/>
    <property type="evidence" value="ECO:0007669"/>
    <property type="project" value="UniProtKB-EC"/>
</dbReference>
<dbReference type="InterPro" id="IPR000160">
    <property type="entry name" value="GGDEF_dom"/>
</dbReference>
<comment type="catalytic activity">
    <reaction evidence="2">
        <text>2 GTP = 3',3'-c-di-GMP + 2 diphosphate</text>
        <dbReference type="Rhea" id="RHEA:24898"/>
        <dbReference type="ChEBI" id="CHEBI:33019"/>
        <dbReference type="ChEBI" id="CHEBI:37565"/>
        <dbReference type="ChEBI" id="CHEBI:58805"/>
        <dbReference type="EC" id="2.7.7.65"/>
    </reaction>
</comment>
<name>A0ABU7G1D4_9ALTE</name>